<dbReference type="GeneID" id="70288641"/>
<gene>
    <name evidence="3" type="ORF">F5Z01DRAFT_154264</name>
</gene>
<protein>
    <submittedName>
        <fullName evidence="3">Uncharacterized protein</fullName>
    </submittedName>
</protein>
<organism evidence="3 4">
    <name type="scientific">Emericellopsis atlantica</name>
    <dbReference type="NCBI Taxonomy" id="2614577"/>
    <lineage>
        <taxon>Eukaryota</taxon>
        <taxon>Fungi</taxon>
        <taxon>Dikarya</taxon>
        <taxon>Ascomycota</taxon>
        <taxon>Pezizomycotina</taxon>
        <taxon>Sordariomycetes</taxon>
        <taxon>Hypocreomycetidae</taxon>
        <taxon>Hypocreales</taxon>
        <taxon>Bionectriaceae</taxon>
        <taxon>Emericellopsis</taxon>
    </lineage>
</organism>
<keyword evidence="2" id="KW-0732">Signal</keyword>
<sequence length="98" mass="10925">MALIAATSIFILATLLQTVSAAPASHHHMHKHVALLRRQYHQHPDEVIRMRQGPIHNDPEMIDSLVDPRPDATGHPEMVVDPVLGDPLVTRYLDDTAL</sequence>
<keyword evidence="4" id="KW-1185">Reference proteome</keyword>
<feature type="signal peptide" evidence="2">
    <location>
        <begin position="1"/>
        <end position="21"/>
    </location>
</feature>
<feature type="chain" id="PRO_5040505448" evidence="2">
    <location>
        <begin position="22"/>
        <end position="98"/>
    </location>
</feature>
<dbReference type="EMBL" id="MU251257">
    <property type="protein sequence ID" value="KAG9253676.1"/>
    <property type="molecule type" value="Genomic_DNA"/>
</dbReference>
<accession>A0A9P7ZKM0</accession>
<comment type="caution">
    <text evidence="3">The sequence shown here is derived from an EMBL/GenBank/DDBJ whole genome shotgun (WGS) entry which is preliminary data.</text>
</comment>
<evidence type="ECO:0000256" key="1">
    <source>
        <dbReference type="SAM" id="MobiDB-lite"/>
    </source>
</evidence>
<evidence type="ECO:0000313" key="4">
    <source>
        <dbReference type="Proteomes" id="UP000887229"/>
    </source>
</evidence>
<reference evidence="3" key="1">
    <citation type="journal article" date="2021" name="IMA Fungus">
        <title>Genomic characterization of three marine fungi, including Emericellopsis atlantica sp. nov. with signatures of a generalist lifestyle and marine biomass degradation.</title>
        <authorList>
            <person name="Hagestad O.C."/>
            <person name="Hou L."/>
            <person name="Andersen J.H."/>
            <person name="Hansen E.H."/>
            <person name="Altermark B."/>
            <person name="Li C."/>
            <person name="Kuhnert E."/>
            <person name="Cox R.J."/>
            <person name="Crous P.W."/>
            <person name="Spatafora J.W."/>
            <person name="Lail K."/>
            <person name="Amirebrahimi M."/>
            <person name="Lipzen A."/>
            <person name="Pangilinan J."/>
            <person name="Andreopoulos W."/>
            <person name="Hayes R.D."/>
            <person name="Ng V."/>
            <person name="Grigoriev I.V."/>
            <person name="Jackson S.A."/>
            <person name="Sutton T.D.S."/>
            <person name="Dobson A.D.W."/>
            <person name="Rama T."/>
        </authorList>
    </citation>
    <scope>NUCLEOTIDE SEQUENCE</scope>
    <source>
        <strain evidence="3">TS7</strain>
    </source>
</reference>
<dbReference type="AlphaFoldDB" id="A0A9P7ZKM0"/>
<evidence type="ECO:0000256" key="2">
    <source>
        <dbReference type="SAM" id="SignalP"/>
    </source>
</evidence>
<dbReference type="Proteomes" id="UP000887229">
    <property type="component" value="Unassembled WGS sequence"/>
</dbReference>
<proteinExistence type="predicted"/>
<dbReference type="RefSeq" id="XP_046117600.1">
    <property type="nucleotide sequence ID" value="XM_046257738.1"/>
</dbReference>
<feature type="region of interest" description="Disordered" evidence="1">
    <location>
        <begin position="53"/>
        <end position="80"/>
    </location>
</feature>
<name>A0A9P7ZKM0_9HYPO</name>
<evidence type="ECO:0000313" key="3">
    <source>
        <dbReference type="EMBL" id="KAG9253676.1"/>
    </source>
</evidence>